<dbReference type="GO" id="GO:0003677">
    <property type="term" value="F:DNA binding"/>
    <property type="evidence" value="ECO:0007669"/>
    <property type="project" value="InterPro"/>
</dbReference>
<sequence length="178" mass="19355">MWTLWQPTGRSDSSEAVRTLATGAYGSTMPKATVHLRQTRKNRGLKVAELATLVGAKAHHLRNVECQAGGLSIELANRIASVLDVPAASFLELPEGVTAEDLPQLVNPIHPVDEVDKPTVERLAFNSHQAAETLGVSPRAVLALIKNGELAHRKIGRSYIIPRSEIERLLDSCERKAV</sequence>
<dbReference type="Pfam" id="PF12728">
    <property type="entry name" value="HTH_17"/>
    <property type="match status" value="1"/>
</dbReference>
<proteinExistence type="predicted"/>
<feature type="domain" description="HTH cro/C1-type" evidence="1">
    <location>
        <begin position="36"/>
        <end position="90"/>
    </location>
</feature>
<dbReference type="Proteomes" id="UP000440096">
    <property type="component" value="Unassembled WGS sequence"/>
</dbReference>
<accession>A0A6N7YRQ8</accession>
<dbReference type="EMBL" id="WMBA01000025">
    <property type="protein sequence ID" value="MTD55717.1"/>
    <property type="molecule type" value="Genomic_DNA"/>
</dbReference>
<dbReference type="NCBIfam" id="TIGR01764">
    <property type="entry name" value="excise"/>
    <property type="match status" value="1"/>
</dbReference>
<dbReference type="SMART" id="SM00530">
    <property type="entry name" value="HTH_XRE"/>
    <property type="match status" value="1"/>
</dbReference>
<dbReference type="InterPro" id="IPR010982">
    <property type="entry name" value="Lambda_DNA-bd_dom_sf"/>
</dbReference>
<protein>
    <submittedName>
        <fullName evidence="2">Helix-turn-helix domain-containing protein</fullName>
    </submittedName>
</protein>
<keyword evidence="3" id="KW-1185">Reference proteome</keyword>
<dbReference type="AlphaFoldDB" id="A0A6N7YRQ8"/>
<organism evidence="2 3">
    <name type="scientific">Amycolatopsis pithecellobii</name>
    <dbReference type="NCBI Taxonomy" id="664692"/>
    <lineage>
        <taxon>Bacteria</taxon>
        <taxon>Bacillati</taxon>
        <taxon>Actinomycetota</taxon>
        <taxon>Actinomycetes</taxon>
        <taxon>Pseudonocardiales</taxon>
        <taxon>Pseudonocardiaceae</taxon>
        <taxon>Amycolatopsis</taxon>
    </lineage>
</organism>
<dbReference type="PROSITE" id="PS50943">
    <property type="entry name" value="HTH_CROC1"/>
    <property type="match status" value="1"/>
</dbReference>
<dbReference type="CDD" id="cd00093">
    <property type="entry name" value="HTH_XRE"/>
    <property type="match status" value="1"/>
</dbReference>
<gene>
    <name evidence="2" type="ORF">GKO32_17300</name>
</gene>
<reference evidence="2 3" key="1">
    <citation type="submission" date="2019-11" db="EMBL/GenBank/DDBJ databases">
        <title>Draft genome of Amycolatopsis RM579.</title>
        <authorList>
            <person name="Duangmal K."/>
            <person name="Mingma R."/>
        </authorList>
    </citation>
    <scope>NUCLEOTIDE SEQUENCE [LARGE SCALE GENOMIC DNA]</scope>
    <source>
        <strain evidence="2 3">RM579</strain>
    </source>
</reference>
<dbReference type="InterPro" id="IPR041657">
    <property type="entry name" value="HTH_17"/>
</dbReference>
<evidence type="ECO:0000313" key="3">
    <source>
        <dbReference type="Proteomes" id="UP000440096"/>
    </source>
</evidence>
<evidence type="ECO:0000313" key="2">
    <source>
        <dbReference type="EMBL" id="MTD55717.1"/>
    </source>
</evidence>
<evidence type="ECO:0000259" key="1">
    <source>
        <dbReference type="PROSITE" id="PS50943"/>
    </source>
</evidence>
<dbReference type="Gene3D" id="1.10.260.40">
    <property type="entry name" value="lambda repressor-like DNA-binding domains"/>
    <property type="match status" value="1"/>
</dbReference>
<name>A0A6N7YRQ8_9PSEU</name>
<comment type="caution">
    <text evidence="2">The sequence shown here is derived from an EMBL/GenBank/DDBJ whole genome shotgun (WGS) entry which is preliminary data.</text>
</comment>
<dbReference type="InterPro" id="IPR010093">
    <property type="entry name" value="SinI_DNA-bd"/>
</dbReference>
<dbReference type="InterPro" id="IPR001387">
    <property type="entry name" value="Cro/C1-type_HTH"/>
</dbReference>
<dbReference type="OrthoDB" id="3632139at2"/>
<dbReference type="SUPFAM" id="SSF47413">
    <property type="entry name" value="lambda repressor-like DNA-binding domains"/>
    <property type="match status" value="1"/>
</dbReference>